<organism evidence="1 2">
    <name type="scientific">Cirrhinus mrigala</name>
    <name type="common">Mrigala</name>
    <dbReference type="NCBI Taxonomy" id="683832"/>
    <lineage>
        <taxon>Eukaryota</taxon>
        <taxon>Metazoa</taxon>
        <taxon>Chordata</taxon>
        <taxon>Craniata</taxon>
        <taxon>Vertebrata</taxon>
        <taxon>Euteleostomi</taxon>
        <taxon>Actinopterygii</taxon>
        <taxon>Neopterygii</taxon>
        <taxon>Teleostei</taxon>
        <taxon>Ostariophysi</taxon>
        <taxon>Cypriniformes</taxon>
        <taxon>Cyprinidae</taxon>
        <taxon>Labeoninae</taxon>
        <taxon>Labeonini</taxon>
        <taxon>Cirrhinus</taxon>
    </lineage>
</organism>
<sequence>TPVCGKRHEKRISRGRIMGGTSAMPGSHPWMAALNAGLLLLDHVGRSLLPAQ</sequence>
<protein>
    <submittedName>
        <fullName evidence="1">Uncharacterized protein</fullName>
    </submittedName>
</protein>
<proteinExistence type="predicted"/>
<dbReference type="SUPFAM" id="SSF50494">
    <property type="entry name" value="Trypsin-like serine proteases"/>
    <property type="match status" value="1"/>
</dbReference>
<feature type="non-terminal residue" evidence="1">
    <location>
        <position position="1"/>
    </location>
</feature>
<comment type="caution">
    <text evidence="1">The sequence shown here is derived from an EMBL/GenBank/DDBJ whole genome shotgun (WGS) entry which is preliminary data.</text>
</comment>
<evidence type="ECO:0000313" key="2">
    <source>
        <dbReference type="Proteomes" id="UP001529510"/>
    </source>
</evidence>
<dbReference type="Proteomes" id="UP001529510">
    <property type="component" value="Unassembled WGS sequence"/>
</dbReference>
<gene>
    <name evidence="1" type="ORF">M9458_014721</name>
</gene>
<dbReference type="InterPro" id="IPR009003">
    <property type="entry name" value="Peptidase_S1_PA"/>
</dbReference>
<evidence type="ECO:0000313" key="1">
    <source>
        <dbReference type="EMBL" id="KAL0187622.1"/>
    </source>
</evidence>
<accession>A0ABD0QN69</accession>
<dbReference type="AlphaFoldDB" id="A0ABD0QN69"/>
<keyword evidence="2" id="KW-1185">Reference proteome</keyword>
<dbReference type="EMBL" id="JAMKFB020000007">
    <property type="protein sequence ID" value="KAL0187622.1"/>
    <property type="molecule type" value="Genomic_DNA"/>
</dbReference>
<reference evidence="1 2" key="1">
    <citation type="submission" date="2024-05" db="EMBL/GenBank/DDBJ databases">
        <title>Genome sequencing and assembly of Indian major carp, Cirrhinus mrigala (Hamilton, 1822).</title>
        <authorList>
            <person name="Mohindra V."/>
            <person name="Chowdhury L.M."/>
            <person name="Lal K."/>
            <person name="Jena J.K."/>
        </authorList>
    </citation>
    <scope>NUCLEOTIDE SEQUENCE [LARGE SCALE GENOMIC DNA]</scope>
    <source>
        <strain evidence="1">CM1030</strain>
        <tissue evidence="1">Blood</tissue>
    </source>
</reference>
<name>A0ABD0QN69_CIRMR</name>
<feature type="non-terminal residue" evidence="1">
    <location>
        <position position="52"/>
    </location>
</feature>